<keyword evidence="3" id="KW-1185">Reference proteome</keyword>
<sequence>MIRREHFITQGYLGYSTLLSREDEGYTIYKRMLLIKIVRFMLNLRYSSLLISHYGDVIKEVYLPHVFIVYVAIQSGINIIGSFTDQLYFPILFKLRKSIKISIIYCKFRHIFKWLHPVIVVTDNVTR</sequence>
<keyword evidence="1" id="KW-1133">Transmembrane helix</keyword>
<comment type="caution">
    <text evidence="2">The sequence shown here is derived from an EMBL/GenBank/DDBJ whole genome shotgun (WGS) entry which is preliminary data.</text>
</comment>
<evidence type="ECO:0000313" key="2">
    <source>
        <dbReference type="EMBL" id="KAL0076794.1"/>
    </source>
</evidence>
<organism evidence="2 3">
    <name type="scientific">Phycomyces blakesleeanus</name>
    <dbReference type="NCBI Taxonomy" id="4837"/>
    <lineage>
        <taxon>Eukaryota</taxon>
        <taxon>Fungi</taxon>
        <taxon>Fungi incertae sedis</taxon>
        <taxon>Mucoromycota</taxon>
        <taxon>Mucoromycotina</taxon>
        <taxon>Mucoromycetes</taxon>
        <taxon>Mucorales</taxon>
        <taxon>Phycomycetaceae</taxon>
        <taxon>Phycomyces</taxon>
    </lineage>
</organism>
<feature type="transmembrane region" description="Helical" evidence="1">
    <location>
        <begin position="67"/>
        <end position="93"/>
    </location>
</feature>
<protein>
    <submittedName>
        <fullName evidence="2">Uncharacterized protein</fullName>
    </submittedName>
</protein>
<dbReference type="Proteomes" id="UP001448207">
    <property type="component" value="Unassembled WGS sequence"/>
</dbReference>
<keyword evidence="1" id="KW-0812">Transmembrane</keyword>
<keyword evidence="1" id="KW-0472">Membrane</keyword>
<evidence type="ECO:0000256" key="1">
    <source>
        <dbReference type="SAM" id="Phobius"/>
    </source>
</evidence>
<accession>A0ABR3ANB0</accession>
<reference evidence="2 3" key="1">
    <citation type="submission" date="2024-04" db="EMBL/GenBank/DDBJ databases">
        <title>Symmetric and asymmetric DNA N6-adenine methylation regulates different biological responses in Mucorales.</title>
        <authorList>
            <consortium name="Lawrence Berkeley National Laboratory"/>
            <person name="Lax C."/>
            <person name="Mondo S.J."/>
            <person name="Osorio-Concepcion M."/>
            <person name="Muszewska A."/>
            <person name="Corrochano-Luque M."/>
            <person name="Gutierrez G."/>
            <person name="Riley R."/>
            <person name="Lipzen A."/>
            <person name="Guo J."/>
            <person name="Hundley H."/>
            <person name="Amirebrahimi M."/>
            <person name="Ng V."/>
            <person name="Lorenzo-Gutierrez D."/>
            <person name="Binder U."/>
            <person name="Yang J."/>
            <person name="Song Y."/>
            <person name="Canovas D."/>
            <person name="Navarro E."/>
            <person name="Freitag M."/>
            <person name="Gabaldon T."/>
            <person name="Grigoriev I.V."/>
            <person name="Corrochano L.M."/>
            <person name="Nicolas F.E."/>
            <person name="Garre V."/>
        </authorList>
    </citation>
    <scope>NUCLEOTIDE SEQUENCE [LARGE SCALE GENOMIC DNA]</scope>
    <source>
        <strain evidence="2 3">L51</strain>
    </source>
</reference>
<dbReference type="EMBL" id="JBCLYO010000030">
    <property type="protein sequence ID" value="KAL0076794.1"/>
    <property type="molecule type" value="Genomic_DNA"/>
</dbReference>
<evidence type="ECO:0000313" key="3">
    <source>
        <dbReference type="Proteomes" id="UP001448207"/>
    </source>
</evidence>
<name>A0ABR3ANB0_PHYBL</name>
<proteinExistence type="predicted"/>
<gene>
    <name evidence="2" type="ORF">J3Q64DRAFT_1703361</name>
</gene>